<accession>A0AA35ZDR1</accession>
<evidence type="ECO:0008006" key="3">
    <source>
        <dbReference type="Google" id="ProtNLM"/>
    </source>
</evidence>
<reference evidence="1" key="1">
    <citation type="submission" date="2023-04" db="EMBL/GenBank/DDBJ databases">
        <authorList>
            <person name="Vijverberg K."/>
            <person name="Xiong W."/>
            <person name="Schranz E."/>
        </authorList>
    </citation>
    <scope>NUCLEOTIDE SEQUENCE</scope>
</reference>
<sequence length="114" mass="13309">MASSSLVGSRSNIRSRWKELRATCFCEDPISKWTSCRPISPGRRFIGCPNFWDEEKDCKYFSWVNPPLPNNWYRNMLMNFQNNGIQVDNEFVEDAVDFHKNSIQEVPVQGEGEK</sequence>
<evidence type="ECO:0000313" key="2">
    <source>
        <dbReference type="Proteomes" id="UP001177003"/>
    </source>
</evidence>
<proteinExistence type="predicted"/>
<dbReference type="PANTHER" id="PTHR33248">
    <property type="entry name" value="ZINC ION-BINDING PROTEIN"/>
    <property type="match status" value="1"/>
</dbReference>
<protein>
    <recommendedName>
        <fullName evidence="3">Zinc finger GRF-type domain-containing protein</fullName>
    </recommendedName>
</protein>
<dbReference type="EMBL" id="OX465082">
    <property type="protein sequence ID" value="CAI9290431.1"/>
    <property type="molecule type" value="Genomic_DNA"/>
</dbReference>
<keyword evidence="2" id="KW-1185">Reference proteome</keyword>
<dbReference type="Proteomes" id="UP001177003">
    <property type="component" value="Chromosome 6"/>
</dbReference>
<name>A0AA35ZDR1_LACSI</name>
<organism evidence="1 2">
    <name type="scientific">Lactuca saligna</name>
    <name type="common">Willowleaf lettuce</name>
    <dbReference type="NCBI Taxonomy" id="75948"/>
    <lineage>
        <taxon>Eukaryota</taxon>
        <taxon>Viridiplantae</taxon>
        <taxon>Streptophyta</taxon>
        <taxon>Embryophyta</taxon>
        <taxon>Tracheophyta</taxon>
        <taxon>Spermatophyta</taxon>
        <taxon>Magnoliopsida</taxon>
        <taxon>eudicotyledons</taxon>
        <taxon>Gunneridae</taxon>
        <taxon>Pentapetalae</taxon>
        <taxon>asterids</taxon>
        <taxon>campanulids</taxon>
        <taxon>Asterales</taxon>
        <taxon>Asteraceae</taxon>
        <taxon>Cichorioideae</taxon>
        <taxon>Cichorieae</taxon>
        <taxon>Lactucinae</taxon>
        <taxon>Lactuca</taxon>
    </lineage>
</organism>
<evidence type="ECO:0000313" key="1">
    <source>
        <dbReference type="EMBL" id="CAI9290431.1"/>
    </source>
</evidence>
<gene>
    <name evidence="1" type="ORF">LSALG_LOCUS29622</name>
</gene>
<dbReference type="AlphaFoldDB" id="A0AA35ZDR1"/>